<dbReference type="Pfam" id="PF14039">
    <property type="entry name" value="YusW"/>
    <property type="match status" value="1"/>
</dbReference>
<dbReference type="InterPro" id="IPR025623">
    <property type="entry name" value="YusW"/>
</dbReference>
<keyword evidence="2" id="KW-1185">Reference proteome</keyword>
<evidence type="ECO:0000313" key="2">
    <source>
        <dbReference type="Proteomes" id="UP001597273"/>
    </source>
</evidence>
<gene>
    <name evidence="1" type="ORF">ACFSDB_01275</name>
</gene>
<accession>A0ABW4QD61</accession>
<dbReference type="RefSeq" id="WP_204891452.1">
    <property type="nucleotide sequence ID" value="NZ_JBHUFW010000002.1"/>
</dbReference>
<name>A0ABW4QD61_9BACL</name>
<evidence type="ECO:0000313" key="1">
    <source>
        <dbReference type="EMBL" id="MFD1861533.1"/>
    </source>
</evidence>
<organism evidence="1 2">
    <name type="scientific">Planococcus chinensis</name>
    <dbReference type="NCBI Taxonomy" id="272917"/>
    <lineage>
        <taxon>Bacteria</taxon>
        <taxon>Bacillati</taxon>
        <taxon>Bacillota</taxon>
        <taxon>Bacilli</taxon>
        <taxon>Bacillales</taxon>
        <taxon>Caryophanaceae</taxon>
        <taxon>Planococcus</taxon>
    </lineage>
</organism>
<reference evidence="2" key="1">
    <citation type="journal article" date="2019" name="Int. J. Syst. Evol. Microbiol.">
        <title>The Global Catalogue of Microorganisms (GCM) 10K type strain sequencing project: providing services to taxonomists for standard genome sequencing and annotation.</title>
        <authorList>
            <consortium name="The Broad Institute Genomics Platform"/>
            <consortium name="The Broad Institute Genome Sequencing Center for Infectious Disease"/>
            <person name="Wu L."/>
            <person name="Ma J."/>
        </authorList>
    </citation>
    <scope>NUCLEOTIDE SEQUENCE [LARGE SCALE GENOMIC DNA]</scope>
    <source>
        <strain evidence="2">CGMCC 1.15475</strain>
    </source>
</reference>
<comment type="caution">
    <text evidence="1">The sequence shown here is derived from an EMBL/GenBank/DDBJ whole genome shotgun (WGS) entry which is preliminary data.</text>
</comment>
<dbReference type="Proteomes" id="UP001597273">
    <property type="component" value="Unassembled WGS sequence"/>
</dbReference>
<dbReference type="EMBL" id="JBHUFW010000002">
    <property type="protein sequence ID" value="MFD1861533.1"/>
    <property type="molecule type" value="Genomic_DNA"/>
</dbReference>
<proteinExistence type="predicted"/>
<protein>
    <submittedName>
        <fullName evidence="1">YusW family protein</fullName>
    </submittedName>
</protein>
<sequence>MQTRNIPLKLSFWGFVQCIKGKEKVKFESKSDDEKVEYQGSEAVAFIQGYLTQWNLSPDMTKEELEAVILASFGQEVKELEVKVKFSNDKNQP</sequence>